<dbReference type="Proteomes" id="UP000238157">
    <property type="component" value="Unassembled WGS sequence"/>
</dbReference>
<protein>
    <submittedName>
        <fullName evidence="1">Uncharacterized protein</fullName>
    </submittedName>
</protein>
<sequence>MEIGQQKVKNALRKKFNIFCLLISITLFGGWQSKSDRKLNDEQYNVLNSLFKRETILFQKTSTNKSWGYYHTEDWLLEKMDLCLLENENDRKKIVKELMISNFQSNLKSHISNQTIPSQIEELKSKNSGIKLIKKDISGTVPRVSAPFIFEDKALVYFEDPFEESIFYLKKDQSGNWEWICKFTLFIIFED</sequence>
<comment type="caution">
    <text evidence="1">The sequence shown here is derived from an EMBL/GenBank/DDBJ whole genome shotgun (WGS) entry which is preliminary data.</text>
</comment>
<evidence type="ECO:0000313" key="1">
    <source>
        <dbReference type="EMBL" id="PRY88046.1"/>
    </source>
</evidence>
<proteinExistence type="predicted"/>
<dbReference type="EMBL" id="PVTR01000005">
    <property type="protein sequence ID" value="PRY88046.1"/>
    <property type="molecule type" value="Genomic_DNA"/>
</dbReference>
<accession>A0A2T0WMX3</accession>
<reference evidence="1 2" key="1">
    <citation type="submission" date="2018-03" db="EMBL/GenBank/DDBJ databases">
        <title>Genomic Encyclopedia of Archaeal and Bacterial Type Strains, Phase II (KMG-II): from individual species to whole genera.</title>
        <authorList>
            <person name="Goeker M."/>
        </authorList>
    </citation>
    <scope>NUCLEOTIDE SEQUENCE [LARGE SCALE GENOMIC DNA]</scope>
    <source>
        <strain evidence="1 2">DSM 27929</strain>
    </source>
</reference>
<keyword evidence="2" id="KW-1185">Reference proteome</keyword>
<dbReference type="AlphaFoldDB" id="A0A2T0WMX3"/>
<name>A0A2T0WMX3_9BACT</name>
<organism evidence="1 2">
    <name type="scientific">Mongoliibacter ruber</name>
    <dbReference type="NCBI Taxonomy" id="1750599"/>
    <lineage>
        <taxon>Bacteria</taxon>
        <taxon>Pseudomonadati</taxon>
        <taxon>Bacteroidota</taxon>
        <taxon>Cytophagia</taxon>
        <taxon>Cytophagales</taxon>
        <taxon>Cyclobacteriaceae</taxon>
        <taxon>Mongoliibacter</taxon>
    </lineage>
</organism>
<gene>
    <name evidence="1" type="ORF">CLW00_105167</name>
</gene>
<evidence type="ECO:0000313" key="2">
    <source>
        <dbReference type="Proteomes" id="UP000238157"/>
    </source>
</evidence>